<dbReference type="InterPro" id="IPR041698">
    <property type="entry name" value="Methyltransf_25"/>
</dbReference>
<dbReference type="GO" id="GO:0032259">
    <property type="term" value="P:methylation"/>
    <property type="evidence" value="ECO:0007669"/>
    <property type="project" value="UniProtKB-KW"/>
</dbReference>
<evidence type="ECO:0000313" key="2">
    <source>
        <dbReference type="EMBL" id="TCK22841.1"/>
    </source>
</evidence>
<dbReference type="GO" id="GO:0008168">
    <property type="term" value="F:methyltransferase activity"/>
    <property type="evidence" value="ECO:0007669"/>
    <property type="project" value="UniProtKB-KW"/>
</dbReference>
<accession>A0A4R1HNR3</accession>
<proteinExistence type="predicted"/>
<organism evidence="2 3">
    <name type="scientific">Pseudonocardia endophytica</name>
    <dbReference type="NCBI Taxonomy" id="401976"/>
    <lineage>
        <taxon>Bacteria</taxon>
        <taxon>Bacillati</taxon>
        <taxon>Actinomycetota</taxon>
        <taxon>Actinomycetes</taxon>
        <taxon>Pseudonocardiales</taxon>
        <taxon>Pseudonocardiaceae</taxon>
        <taxon>Pseudonocardia</taxon>
    </lineage>
</organism>
<dbReference type="Gene3D" id="3.40.50.150">
    <property type="entry name" value="Vaccinia Virus protein VP39"/>
    <property type="match status" value="1"/>
</dbReference>
<name>A0A4R1HNR3_PSEEN</name>
<feature type="domain" description="Methyltransferase" evidence="1">
    <location>
        <begin position="49"/>
        <end position="144"/>
    </location>
</feature>
<protein>
    <submittedName>
        <fullName evidence="2">Methyltransferase family protein</fullName>
    </submittedName>
</protein>
<evidence type="ECO:0000313" key="3">
    <source>
        <dbReference type="Proteomes" id="UP000295560"/>
    </source>
</evidence>
<gene>
    <name evidence="2" type="ORF">EV378_6852</name>
</gene>
<comment type="caution">
    <text evidence="2">The sequence shown here is derived from an EMBL/GenBank/DDBJ whole genome shotgun (WGS) entry which is preliminary data.</text>
</comment>
<evidence type="ECO:0000259" key="1">
    <source>
        <dbReference type="Pfam" id="PF13649"/>
    </source>
</evidence>
<dbReference type="SUPFAM" id="SSF53335">
    <property type="entry name" value="S-adenosyl-L-methionine-dependent methyltransferases"/>
    <property type="match status" value="1"/>
</dbReference>
<keyword evidence="2" id="KW-0489">Methyltransferase</keyword>
<reference evidence="2 3" key="1">
    <citation type="submission" date="2019-03" db="EMBL/GenBank/DDBJ databases">
        <title>Sequencing the genomes of 1000 actinobacteria strains.</title>
        <authorList>
            <person name="Klenk H.-P."/>
        </authorList>
    </citation>
    <scope>NUCLEOTIDE SEQUENCE [LARGE SCALE GENOMIC DNA]</scope>
    <source>
        <strain evidence="2 3">DSM 44969</strain>
    </source>
</reference>
<dbReference type="PANTHER" id="PTHR43591">
    <property type="entry name" value="METHYLTRANSFERASE"/>
    <property type="match status" value="1"/>
</dbReference>
<dbReference type="RefSeq" id="WP_165922612.1">
    <property type="nucleotide sequence ID" value="NZ_SMFZ01000002.1"/>
</dbReference>
<sequence length="251" mass="27195">MATSYDFDAAEWLRRWDVQQEGYVPDREAMFDLMFDVVDGLGAAPGRLLDLACGPGSLARRALARFPGAQVTGVDFDPVMLELARRTTGDAASWVDADLSGPEWTDVVGDRYDAAVSATALHWLAADDLPGFAEALASVLRPGGVFVDFDTLKADPEPARLAAMTAELRIARTEARTGSSDFEDFQAWWAAVVREPALADVVADRERRFAGRERSGGSTIGQWEAALRGAGFAEVGTVTQLLDRRMLAAIR</sequence>
<dbReference type="CDD" id="cd02440">
    <property type="entry name" value="AdoMet_MTases"/>
    <property type="match status" value="1"/>
</dbReference>
<keyword evidence="3" id="KW-1185">Reference proteome</keyword>
<keyword evidence="2" id="KW-0808">Transferase</keyword>
<dbReference type="InterPro" id="IPR029063">
    <property type="entry name" value="SAM-dependent_MTases_sf"/>
</dbReference>
<dbReference type="EMBL" id="SMFZ01000002">
    <property type="protein sequence ID" value="TCK22841.1"/>
    <property type="molecule type" value="Genomic_DNA"/>
</dbReference>
<dbReference type="Pfam" id="PF13649">
    <property type="entry name" value="Methyltransf_25"/>
    <property type="match status" value="1"/>
</dbReference>
<dbReference type="AlphaFoldDB" id="A0A4R1HNR3"/>
<dbReference type="Proteomes" id="UP000295560">
    <property type="component" value="Unassembled WGS sequence"/>
</dbReference>